<dbReference type="GO" id="GO:0016485">
    <property type="term" value="P:protein processing"/>
    <property type="evidence" value="ECO:0007669"/>
    <property type="project" value="TreeGrafter"/>
</dbReference>
<dbReference type="SMART" id="SM01264">
    <property type="entry name" value="M16C_associated"/>
    <property type="match status" value="1"/>
</dbReference>
<evidence type="ECO:0000256" key="1">
    <source>
        <dbReference type="ARBA" id="ARBA00001947"/>
    </source>
</evidence>
<dbReference type="InterPro" id="IPR011249">
    <property type="entry name" value="Metalloenz_LuxS/M16"/>
</dbReference>
<keyword evidence="5" id="KW-0645">Protease</keyword>
<dbReference type="InterPro" id="IPR055130">
    <property type="entry name" value="PreP_C"/>
</dbReference>
<dbReference type="EMBL" id="CAJPEV010000377">
    <property type="protein sequence ID" value="CAG0884626.1"/>
    <property type="molecule type" value="Genomic_DNA"/>
</dbReference>
<evidence type="ECO:0000256" key="5">
    <source>
        <dbReference type="ARBA" id="ARBA00022670"/>
    </source>
</evidence>
<dbReference type="Pfam" id="PF00675">
    <property type="entry name" value="Peptidase_M16"/>
    <property type="match status" value="1"/>
</dbReference>
<gene>
    <name evidence="13" type="ORF">DSTB1V02_LOCUS3087</name>
</gene>
<keyword evidence="10" id="KW-0482">Metalloprotease</keyword>
<keyword evidence="14" id="KW-1185">Reference proteome</keyword>
<dbReference type="FunFam" id="3.30.830.10:FF:000009">
    <property type="entry name" value="Presequence protease, mitochondrial"/>
    <property type="match status" value="1"/>
</dbReference>
<keyword evidence="9" id="KW-0809">Transit peptide</keyword>
<dbReference type="AlphaFoldDB" id="A0A7R9A4N3"/>
<evidence type="ECO:0000259" key="12">
    <source>
        <dbReference type="SMART" id="SM01264"/>
    </source>
</evidence>
<organism evidence="13">
    <name type="scientific">Darwinula stevensoni</name>
    <dbReference type="NCBI Taxonomy" id="69355"/>
    <lineage>
        <taxon>Eukaryota</taxon>
        <taxon>Metazoa</taxon>
        <taxon>Ecdysozoa</taxon>
        <taxon>Arthropoda</taxon>
        <taxon>Crustacea</taxon>
        <taxon>Oligostraca</taxon>
        <taxon>Ostracoda</taxon>
        <taxon>Podocopa</taxon>
        <taxon>Podocopida</taxon>
        <taxon>Darwinulocopina</taxon>
        <taxon>Darwinuloidea</taxon>
        <taxon>Darwinulidae</taxon>
        <taxon>Darwinula</taxon>
    </lineage>
</organism>
<feature type="domain" description="Peptidase M16C associated" evidence="12">
    <location>
        <begin position="512"/>
        <end position="759"/>
    </location>
</feature>
<dbReference type="FunFam" id="3.30.830.10:FF:000011">
    <property type="entry name" value="Presequence protease, mitochondrial"/>
    <property type="match status" value="1"/>
</dbReference>
<comment type="similarity">
    <text evidence="3">Belongs to the peptidase M16 family. PreP subfamily.</text>
</comment>
<dbReference type="InterPro" id="IPR013578">
    <property type="entry name" value="Peptidase_M16C_assoc"/>
</dbReference>
<proteinExistence type="inferred from homology"/>
<dbReference type="InterPro" id="IPR007863">
    <property type="entry name" value="Peptidase_M16_C"/>
</dbReference>
<sequence length="1020" mass="115617">MSFTAQTVAYRNLLLLKRATLLWSPCRTLYKNPLARGRVDLDGVLGRFHPGIKFSGFTVQRAEKVSELHLAAILLSHDLTGAQYLHVAREDMNNVFSIGFRTTPMNSTGVAHILEHVTLCGSQNYPVRDPFFKMLNRSLATFMNAMTGADYTVYPFSTQNPVDFQNLMGVYMDAVLNPKLEELDFLQEGWRLEHSDVDDHQTPVVFKGVVFNEMKGAFADSQRLYEQKVLNSVLPSHTYKHISGGDPLEIPKLGYSDLIEFHRVHYHPSNAHIFTYGDLPLEYHLEELQNRYLCNYSKMDSDTSVPDEVRWIEPKRLELKGPPDPMAQNSEKQVTTSVTFLMSPINDCFHSLCFQILSELLTGSSNAPFYKSLLQPNIGSGFAPITGFDNSAKESFFSVGLQGIAEADINRVTSAIWETLEEVTRDGFPEERIDAILHSIELGLKHQTSNFGLGLILALTPFWNHVSDPIPALQVNHLVNDFRHSLKKNPQLLQDMVKEFMLNNKHHLITVMRPDEEYLEMLTSQEDTVLEDLTKDLTEKEKEKLFDTGKVLRDRQNQKEDFSCLPILHLSELELEIPKVNLQHEVLHGVPVQFCCQPTNGVTYFRAVINTRHLSPEELHLLPLFCEVVTKMGAGTWDYKQLDHEIELNTGGLSVCPHIVCCPVLECSFEQGILLHSFCLNKNFHNMLGIWLKIFRELQMNDTDRLMTLIRNAASHLVNSMAHMGHSYAMTLSASTLSAAGNLHEMMSGFAYVNMLNDIAHSDNISPVLKALVGMGRKILSKVHLRCAFNTTSEDLPVVKEAVEKFILNIPGTASELQEVFGLHEDFQPSTRHSHLVLPYPINFSALSIPIIPYTDRDFPALRVLSRLLTYKYLHREIRERGGAYGGGAAIHPTGMFTFYSYRDPLALSTFNTYHNSLEWILQGADFSEEDIHEAKLAVFQAEDKPVPPGMKGMDLFLHHLSPEMRNEHRHRLMGVAKDDLISVAEKHLKDKPLFGACLMGSELEETAKDPKWHLLRTKK</sequence>
<dbReference type="GO" id="GO:0005759">
    <property type="term" value="C:mitochondrial matrix"/>
    <property type="evidence" value="ECO:0007669"/>
    <property type="project" value="TreeGrafter"/>
</dbReference>
<dbReference type="Pfam" id="PF08367">
    <property type="entry name" value="M16C_assoc"/>
    <property type="match status" value="1"/>
</dbReference>
<evidence type="ECO:0000313" key="14">
    <source>
        <dbReference type="Proteomes" id="UP000677054"/>
    </source>
</evidence>
<reference evidence="13" key="1">
    <citation type="submission" date="2020-11" db="EMBL/GenBank/DDBJ databases">
        <authorList>
            <person name="Tran Van P."/>
        </authorList>
    </citation>
    <scope>NUCLEOTIDE SEQUENCE</scope>
</reference>
<dbReference type="FunFam" id="3.30.830.10:FF:000013">
    <property type="entry name" value="Mitochondrial presequence protease"/>
    <property type="match status" value="1"/>
</dbReference>
<protein>
    <recommendedName>
        <fullName evidence="4">Presequence protease, mitochondrial</fullName>
    </recommendedName>
</protein>
<dbReference type="GO" id="GO:0004222">
    <property type="term" value="F:metalloendopeptidase activity"/>
    <property type="evidence" value="ECO:0007669"/>
    <property type="project" value="TreeGrafter"/>
</dbReference>
<dbReference type="Gene3D" id="3.30.830.10">
    <property type="entry name" value="Metalloenzyme, LuxS/M16 peptidase-like"/>
    <property type="match status" value="4"/>
</dbReference>
<dbReference type="Pfam" id="PF05193">
    <property type="entry name" value="Peptidase_M16_C"/>
    <property type="match status" value="1"/>
</dbReference>
<dbReference type="PANTHER" id="PTHR43016">
    <property type="entry name" value="PRESEQUENCE PROTEASE"/>
    <property type="match status" value="1"/>
</dbReference>
<dbReference type="EMBL" id="LR899894">
    <property type="protein sequence ID" value="CAD7243154.1"/>
    <property type="molecule type" value="Genomic_DNA"/>
</dbReference>
<evidence type="ECO:0000256" key="2">
    <source>
        <dbReference type="ARBA" id="ARBA00004173"/>
    </source>
</evidence>
<name>A0A7R9A4N3_9CRUS</name>
<evidence type="ECO:0000256" key="6">
    <source>
        <dbReference type="ARBA" id="ARBA00022723"/>
    </source>
</evidence>
<dbReference type="OrthoDB" id="10250783at2759"/>
<evidence type="ECO:0000313" key="13">
    <source>
        <dbReference type="EMBL" id="CAD7243154.1"/>
    </source>
</evidence>
<evidence type="ECO:0000256" key="4">
    <source>
        <dbReference type="ARBA" id="ARBA00020167"/>
    </source>
</evidence>
<keyword evidence="8" id="KW-0862">Zinc</keyword>
<dbReference type="Proteomes" id="UP000677054">
    <property type="component" value="Unassembled WGS sequence"/>
</dbReference>
<dbReference type="PANTHER" id="PTHR43016:SF13">
    <property type="entry name" value="PRESEQUENCE PROTEASE, MITOCHONDRIAL"/>
    <property type="match status" value="1"/>
</dbReference>
<accession>A0A7R9A4N3</accession>
<evidence type="ECO:0000256" key="8">
    <source>
        <dbReference type="ARBA" id="ARBA00022833"/>
    </source>
</evidence>
<keyword evidence="11" id="KW-0496">Mitochondrion</keyword>
<dbReference type="SUPFAM" id="SSF63411">
    <property type="entry name" value="LuxS/MPP-like metallohydrolase"/>
    <property type="match status" value="4"/>
</dbReference>
<evidence type="ECO:0000256" key="10">
    <source>
        <dbReference type="ARBA" id="ARBA00023049"/>
    </source>
</evidence>
<evidence type="ECO:0000256" key="9">
    <source>
        <dbReference type="ARBA" id="ARBA00022946"/>
    </source>
</evidence>
<comment type="subcellular location">
    <subcellularLocation>
        <location evidence="2">Mitochondrion</location>
    </subcellularLocation>
</comment>
<dbReference type="GO" id="GO:0046872">
    <property type="term" value="F:metal ion binding"/>
    <property type="evidence" value="ECO:0007669"/>
    <property type="project" value="UniProtKB-KW"/>
</dbReference>
<keyword evidence="6" id="KW-0479">Metal-binding</keyword>
<evidence type="ECO:0000256" key="7">
    <source>
        <dbReference type="ARBA" id="ARBA00022801"/>
    </source>
</evidence>
<dbReference type="InterPro" id="IPR011765">
    <property type="entry name" value="Pept_M16_N"/>
</dbReference>
<evidence type="ECO:0000256" key="3">
    <source>
        <dbReference type="ARBA" id="ARBA00007575"/>
    </source>
</evidence>
<evidence type="ECO:0000256" key="11">
    <source>
        <dbReference type="ARBA" id="ARBA00023128"/>
    </source>
</evidence>
<keyword evidence="7" id="KW-0378">Hydrolase</keyword>
<comment type="cofactor">
    <cofactor evidence="1">
        <name>Zn(2+)</name>
        <dbReference type="ChEBI" id="CHEBI:29105"/>
    </cofactor>
</comment>
<dbReference type="Pfam" id="PF22516">
    <property type="entry name" value="PreP_C"/>
    <property type="match status" value="1"/>
</dbReference>